<dbReference type="AlphaFoldDB" id="N1R2M0"/>
<sequence length="61" mass="7170">MASRFRDRTVSEHMARIRPLYTNFKLKQMSLMRRKDGTGGGHRGRLVKWVAPVSAKRQRKD</sequence>
<evidence type="ECO:0000313" key="1">
    <source>
        <dbReference type="EnsemblPlants" id="EMT20247"/>
    </source>
</evidence>
<proteinExistence type="predicted"/>
<organism evidence="1">
    <name type="scientific">Aegilops tauschii</name>
    <name type="common">Tausch's goatgrass</name>
    <name type="synonym">Aegilops squarrosa</name>
    <dbReference type="NCBI Taxonomy" id="37682"/>
    <lineage>
        <taxon>Eukaryota</taxon>
        <taxon>Viridiplantae</taxon>
        <taxon>Streptophyta</taxon>
        <taxon>Embryophyta</taxon>
        <taxon>Tracheophyta</taxon>
        <taxon>Spermatophyta</taxon>
        <taxon>Magnoliopsida</taxon>
        <taxon>Liliopsida</taxon>
        <taxon>Poales</taxon>
        <taxon>Poaceae</taxon>
        <taxon>BOP clade</taxon>
        <taxon>Pooideae</taxon>
        <taxon>Triticodae</taxon>
        <taxon>Triticeae</taxon>
        <taxon>Triticinae</taxon>
        <taxon>Aegilops</taxon>
    </lineage>
</organism>
<reference evidence="1" key="1">
    <citation type="submission" date="2015-06" db="UniProtKB">
        <authorList>
            <consortium name="EnsemblPlants"/>
        </authorList>
    </citation>
    <scope>IDENTIFICATION</scope>
</reference>
<name>N1R2M0_AEGTA</name>
<accession>N1R2M0</accession>
<dbReference type="EnsemblPlants" id="EMT20247">
    <property type="protein sequence ID" value="EMT20247"/>
    <property type="gene ID" value="F775_24502"/>
</dbReference>
<protein>
    <submittedName>
        <fullName evidence="1">Uncharacterized protein</fullName>
    </submittedName>
</protein>